<dbReference type="PANTHER" id="PTHR23282">
    <property type="entry name" value="APICAL ENDOSOMAL GLYCOPROTEIN PRECURSOR"/>
    <property type="match status" value="1"/>
</dbReference>
<keyword evidence="2" id="KW-1133">Transmembrane helix</keyword>
<comment type="caution">
    <text evidence="5">The sequence shown here is derived from an EMBL/GenBank/DDBJ whole genome shotgun (WGS) entry which is preliminary data.</text>
</comment>
<feature type="signal peptide" evidence="3">
    <location>
        <begin position="1"/>
        <end position="25"/>
    </location>
</feature>
<feature type="domain" description="MAM" evidence="4">
    <location>
        <begin position="21"/>
        <end position="198"/>
    </location>
</feature>
<dbReference type="PANTHER" id="PTHR23282:SF101">
    <property type="entry name" value="MAM DOMAIN-CONTAINING PROTEIN"/>
    <property type="match status" value="1"/>
</dbReference>
<dbReference type="PROSITE" id="PS50060">
    <property type="entry name" value="MAM_2"/>
    <property type="match status" value="4"/>
</dbReference>
<feature type="compositionally biased region" description="Polar residues" evidence="1">
    <location>
        <begin position="693"/>
        <end position="706"/>
    </location>
</feature>
<gene>
    <name evidence="5" type="ORF">PoB_004976200</name>
</gene>
<feature type="domain" description="MAM" evidence="4">
    <location>
        <begin position="800"/>
        <end position="973"/>
    </location>
</feature>
<feature type="chain" id="PRO_5043808608" evidence="3">
    <location>
        <begin position="26"/>
        <end position="1118"/>
    </location>
</feature>
<evidence type="ECO:0000256" key="2">
    <source>
        <dbReference type="SAM" id="Phobius"/>
    </source>
</evidence>
<feature type="domain" description="MAM" evidence="4">
    <location>
        <begin position="493"/>
        <end position="661"/>
    </location>
</feature>
<keyword evidence="2" id="KW-0472">Membrane</keyword>
<dbReference type="Pfam" id="PF00629">
    <property type="entry name" value="MAM"/>
    <property type="match status" value="3"/>
</dbReference>
<evidence type="ECO:0000313" key="6">
    <source>
        <dbReference type="Proteomes" id="UP000735302"/>
    </source>
</evidence>
<dbReference type="Gene3D" id="2.60.120.200">
    <property type="match status" value="3"/>
</dbReference>
<protein>
    <submittedName>
        <fullName evidence="5">MAM domain containing 2 (Mamdc2)</fullName>
    </submittedName>
</protein>
<accession>A0AAV4BVR0</accession>
<evidence type="ECO:0000259" key="4">
    <source>
        <dbReference type="PROSITE" id="PS50060"/>
    </source>
</evidence>
<feature type="compositionally biased region" description="Low complexity" evidence="1">
    <location>
        <begin position="663"/>
        <end position="687"/>
    </location>
</feature>
<dbReference type="InterPro" id="IPR000998">
    <property type="entry name" value="MAM_dom"/>
</dbReference>
<feature type="transmembrane region" description="Helical" evidence="2">
    <location>
        <begin position="1020"/>
        <end position="1043"/>
    </location>
</feature>
<proteinExistence type="predicted"/>
<dbReference type="InterPro" id="IPR051560">
    <property type="entry name" value="MAM_domain-containing"/>
</dbReference>
<keyword evidence="2" id="KW-0812">Transmembrane</keyword>
<evidence type="ECO:0000256" key="3">
    <source>
        <dbReference type="SAM" id="SignalP"/>
    </source>
</evidence>
<dbReference type="CDD" id="cd06263">
    <property type="entry name" value="MAM"/>
    <property type="match status" value="3"/>
</dbReference>
<feature type="domain" description="MAM" evidence="4">
    <location>
        <begin position="307"/>
        <end position="470"/>
    </location>
</feature>
<evidence type="ECO:0000256" key="1">
    <source>
        <dbReference type="SAM" id="MobiDB-lite"/>
    </source>
</evidence>
<dbReference type="SUPFAM" id="SSF49899">
    <property type="entry name" value="Concanavalin A-like lectins/glucanases"/>
    <property type="match status" value="3"/>
</dbReference>
<keyword evidence="6" id="KW-1185">Reference proteome</keyword>
<dbReference type="GO" id="GO:0016020">
    <property type="term" value="C:membrane"/>
    <property type="evidence" value="ECO:0007669"/>
    <property type="project" value="InterPro"/>
</dbReference>
<dbReference type="AlphaFoldDB" id="A0AAV4BVR0"/>
<keyword evidence="3" id="KW-0732">Signal</keyword>
<dbReference type="EMBL" id="BLXT01005502">
    <property type="protein sequence ID" value="GFO23257.1"/>
    <property type="molecule type" value="Genomic_DNA"/>
</dbReference>
<organism evidence="5 6">
    <name type="scientific">Plakobranchus ocellatus</name>
    <dbReference type="NCBI Taxonomy" id="259542"/>
    <lineage>
        <taxon>Eukaryota</taxon>
        <taxon>Metazoa</taxon>
        <taxon>Spiralia</taxon>
        <taxon>Lophotrochozoa</taxon>
        <taxon>Mollusca</taxon>
        <taxon>Gastropoda</taxon>
        <taxon>Heterobranchia</taxon>
        <taxon>Euthyneura</taxon>
        <taxon>Panpulmonata</taxon>
        <taxon>Sacoglossa</taxon>
        <taxon>Placobranchoidea</taxon>
        <taxon>Plakobranchidae</taxon>
        <taxon>Plakobranchus</taxon>
    </lineage>
</organism>
<evidence type="ECO:0000313" key="5">
    <source>
        <dbReference type="EMBL" id="GFO23257.1"/>
    </source>
</evidence>
<sequence>MRLRFNALLASLHIFHLFYTGTASAKDSDPPTIHISVSNCSGYCAWKLKADATPRHRYKNWLAHKKDESKTNHERWEDRFHILMKSGGHRAVKKAKMNSRRWTFAVERETCENFYYTICGDRNDRQPMVEAGGGQLFDLFHLRGRRSKRWTRVKLLLKNKYEFPVNISFSITRNVGSDIIGCIAIGDLGARSRHRCRDTKAVDLMLTSFRELLSSTIDSLKKRNHRHNLLIFSKKRFEVQIKVLNIILLSCTKDTSFPKILKNQNSKSSVIKSRNLPFNHRFPYDSQNHLVPSKSRTIRSATTQGNNTCNFEAGFCIWLQQSTMDDLQWSMNAGLTPTRQRGKILTGPVNDHTFGTDQGNYAYLETSKTQTGDYADLITMNNFKGDTNLEFFYHIHGQSVGSLKIFYWQEGLPYPLASTQSYWSVSKDKGDQWIHERMTIVNRSTPYKIILRATVGGQGTSDIAIDDISIRVAEQVTDTSTPSHTQVVMSVLFSCDFDYGTICNWTHPESAPMNWLVRSTPTPTGRTGANRDHTSGSGRFAYIETTSEDGQSLAAGTEAVITSSWVTTKPDCPVSMSFYYNMFGQDINSLTIQLNNIPQSNLWGKSGPQHNDGNTWSRAEYDLPRSVEGKRFQFKVVAVRGNGQHGDICIDDIMITQVCGGSTVAPPTSEPPTTTFDTSTKTSPTTHTKTKSVIASSSTLKQTTPSAHAITEPLTSTHSTPGDTKFSTTFATEAVAFTPTTVEKTIAFGLFSTKQVTEILSSANTEATSSSDTRTKLVTTIYSLGLTGTTMIPTSVKYVFSCDFESPCPFEQPSGDDFDWSLNFGHTQTRLTGPNFDHTIRNASGTYIYIETSNFTHRGISPSQRAGDKAVLRSPAISAVPGCSYRLLFYYSMYGRKMGTLGIRITGNNGYIWSKSGRQHSNGNQWTKVAIPLPVEKGLFPSSFQLDFEGIRGDGYLGDIALDDIRVEEKCAVAQGTEKPTYDSQSLSKNLEALTTSKVTTETLRTISRLQSSADREINIGAYIGGGVAGCVLLVVPIAVFILRKKNILQEASTGKAINGNIFNGSAPTESLGTLEFQNDCYMSLSQVDVGSRPTQMDTEPDYATVNKHFGSTRTSNV</sequence>
<feature type="region of interest" description="Disordered" evidence="1">
    <location>
        <begin position="663"/>
        <end position="707"/>
    </location>
</feature>
<reference evidence="5 6" key="1">
    <citation type="journal article" date="2021" name="Elife">
        <title>Chloroplast acquisition without the gene transfer in kleptoplastic sea slugs, Plakobranchus ocellatus.</title>
        <authorList>
            <person name="Maeda T."/>
            <person name="Takahashi S."/>
            <person name="Yoshida T."/>
            <person name="Shimamura S."/>
            <person name="Takaki Y."/>
            <person name="Nagai Y."/>
            <person name="Toyoda A."/>
            <person name="Suzuki Y."/>
            <person name="Arimoto A."/>
            <person name="Ishii H."/>
            <person name="Satoh N."/>
            <person name="Nishiyama T."/>
            <person name="Hasebe M."/>
            <person name="Maruyama T."/>
            <person name="Minagawa J."/>
            <person name="Obokata J."/>
            <person name="Shigenobu S."/>
        </authorList>
    </citation>
    <scope>NUCLEOTIDE SEQUENCE [LARGE SCALE GENOMIC DNA]</scope>
</reference>
<dbReference type="Proteomes" id="UP000735302">
    <property type="component" value="Unassembled WGS sequence"/>
</dbReference>
<dbReference type="SMART" id="SM00137">
    <property type="entry name" value="MAM"/>
    <property type="match status" value="3"/>
</dbReference>
<dbReference type="InterPro" id="IPR013320">
    <property type="entry name" value="ConA-like_dom_sf"/>
</dbReference>
<name>A0AAV4BVR0_9GAST</name>